<comment type="caution">
    <text evidence="2">The sequence shown here is derived from an EMBL/GenBank/DDBJ whole genome shotgun (WGS) entry which is preliminary data.</text>
</comment>
<name>A0ABR0L0P3_9PEZI</name>
<protein>
    <submittedName>
        <fullName evidence="2">Uncharacterized protein</fullName>
    </submittedName>
</protein>
<evidence type="ECO:0000313" key="2">
    <source>
        <dbReference type="EMBL" id="KAK5141113.1"/>
    </source>
</evidence>
<feature type="compositionally biased region" description="Polar residues" evidence="1">
    <location>
        <begin position="46"/>
        <end position="64"/>
    </location>
</feature>
<reference evidence="2 3" key="1">
    <citation type="submission" date="2023-08" db="EMBL/GenBank/DDBJ databases">
        <title>Black Yeasts Isolated from many extreme environments.</title>
        <authorList>
            <person name="Coleine C."/>
            <person name="Stajich J.E."/>
            <person name="Selbmann L."/>
        </authorList>
    </citation>
    <scope>NUCLEOTIDE SEQUENCE [LARGE SCALE GENOMIC DNA]</scope>
    <source>
        <strain evidence="2 3">CCFEE 5386</strain>
    </source>
</reference>
<keyword evidence="3" id="KW-1185">Reference proteome</keyword>
<organism evidence="2 3">
    <name type="scientific">Rachicladosporium monterosium</name>
    <dbReference type="NCBI Taxonomy" id="1507873"/>
    <lineage>
        <taxon>Eukaryota</taxon>
        <taxon>Fungi</taxon>
        <taxon>Dikarya</taxon>
        <taxon>Ascomycota</taxon>
        <taxon>Pezizomycotina</taxon>
        <taxon>Dothideomycetes</taxon>
        <taxon>Dothideomycetidae</taxon>
        <taxon>Cladosporiales</taxon>
        <taxon>Cladosporiaceae</taxon>
        <taxon>Rachicladosporium</taxon>
    </lineage>
</organism>
<dbReference type="EMBL" id="JAVRRR010000646">
    <property type="protein sequence ID" value="KAK5141113.1"/>
    <property type="molecule type" value="Genomic_DNA"/>
</dbReference>
<feature type="region of interest" description="Disordered" evidence="1">
    <location>
        <begin position="1"/>
        <end position="21"/>
    </location>
</feature>
<accession>A0ABR0L0P3</accession>
<sequence>MMDTSGVDPMTMMALSDPGLVDPTATQQVNVNVQNVSVDSQQTTVDSTQDVVDSSQLGNASLPTTPDGLLDSGAYVNPPLTPPLSSADGTGDWGNVDYGNDGGDGDGGCDNDEDDDDY</sequence>
<gene>
    <name evidence="2" type="ORF">LTR32_006258</name>
</gene>
<evidence type="ECO:0000256" key="1">
    <source>
        <dbReference type="SAM" id="MobiDB-lite"/>
    </source>
</evidence>
<evidence type="ECO:0000313" key="3">
    <source>
        <dbReference type="Proteomes" id="UP001308179"/>
    </source>
</evidence>
<feature type="compositionally biased region" description="Acidic residues" evidence="1">
    <location>
        <begin position="103"/>
        <end position="118"/>
    </location>
</feature>
<proteinExistence type="predicted"/>
<dbReference type="Proteomes" id="UP001308179">
    <property type="component" value="Unassembled WGS sequence"/>
</dbReference>
<feature type="region of interest" description="Disordered" evidence="1">
    <location>
        <begin position="40"/>
        <end position="118"/>
    </location>
</feature>